<evidence type="ECO:0008006" key="3">
    <source>
        <dbReference type="Google" id="ProtNLM"/>
    </source>
</evidence>
<gene>
    <name evidence="1" type="ORF">CUC53_16105</name>
</gene>
<accession>A0A2H9U194</accession>
<dbReference type="InterPro" id="IPR050767">
    <property type="entry name" value="Sel1_AlgK"/>
</dbReference>
<dbReference type="InterPro" id="IPR011990">
    <property type="entry name" value="TPR-like_helical_dom_sf"/>
</dbReference>
<dbReference type="OrthoDB" id="5587079at2"/>
<dbReference type="RefSeq" id="WP_100295073.1">
    <property type="nucleotide sequence ID" value="NZ_PGGC01000169.1"/>
</dbReference>
<dbReference type="EMBL" id="PGGC01000169">
    <property type="protein sequence ID" value="PJG57791.1"/>
    <property type="molecule type" value="Genomic_DNA"/>
</dbReference>
<organism evidence="1 2">
    <name type="scientific">Aeromonas cavernicola</name>
    <dbReference type="NCBI Taxonomy" id="1006623"/>
    <lineage>
        <taxon>Bacteria</taxon>
        <taxon>Pseudomonadati</taxon>
        <taxon>Pseudomonadota</taxon>
        <taxon>Gammaproteobacteria</taxon>
        <taxon>Aeromonadales</taxon>
        <taxon>Aeromonadaceae</taxon>
        <taxon>Aeromonas</taxon>
    </lineage>
</organism>
<dbReference type="SUPFAM" id="SSF81901">
    <property type="entry name" value="HCP-like"/>
    <property type="match status" value="1"/>
</dbReference>
<dbReference type="PANTHER" id="PTHR11102">
    <property type="entry name" value="SEL-1-LIKE PROTEIN"/>
    <property type="match status" value="1"/>
</dbReference>
<comment type="caution">
    <text evidence="1">The sequence shown here is derived from an EMBL/GenBank/DDBJ whole genome shotgun (WGS) entry which is preliminary data.</text>
</comment>
<dbReference type="AlphaFoldDB" id="A0A2H9U194"/>
<keyword evidence="2" id="KW-1185">Reference proteome</keyword>
<evidence type="ECO:0000313" key="2">
    <source>
        <dbReference type="Proteomes" id="UP000235861"/>
    </source>
</evidence>
<dbReference type="Proteomes" id="UP000235861">
    <property type="component" value="Unassembled WGS sequence"/>
</dbReference>
<proteinExistence type="predicted"/>
<sequence length="338" mass="37879">MKIIYMGVFLSSLLFSAIGQGKMPDDLYQQAVIPWEQGQSNSWELMLKAADAGSTQAMCLIAKSTVKSIWVWSDITYKYFKMASDKGAFCGMLAMSTKSEGGLGIMIEGEHGIIEDNTDKDALRAALLKKTKALADQNNIEAIKLYGFLDSLKDRSDDGFCKWMEKAAKLGDADAMKQLSAAIHDGCGWYLMPGSREKAIRYWTEQAASHGNPRAMEQMMTLAEKEQNIDMAINWLNKAMATGNINSVMLFGEYMTAGELVTQQLPPEKRDRVKGYGAFYAITKQLPPNNDNFYYSGSLKRLAKLNKKLSPSEIIEAKKWAEEWMKTHQVRTYGLVFN</sequence>
<evidence type="ECO:0000313" key="1">
    <source>
        <dbReference type="EMBL" id="PJG57791.1"/>
    </source>
</evidence>
<dbReference type="Gene3D" id="1.25.40.10">
    <property type="entry name" value="Tetratricopeptide repeat domain"/>
    <property type="match status" value="1"/>
</dbReference>
<protein>
    <recommendedName>
        <fullName evidence="3">Sel1 repeat family protein</fullName>
    </recommendedName>
</protein>
<name>A0A2H9U194_9GAMM</name>
<reference evidence="1 2" key="1">
    <citation type="submission" date="2017-11" db="EMBL/GenBank/DDBJ databases">
        <title>Draft genome sequence of environmental isolate Aeromonas cavernicola sp. nov. MDC 2508.</title>
        <authorList>
            <person name="Colston S.M."/>
            <person name="Navarro A."/>
            <person name="Martinez-Murcia A.J."/>
            <person name="Graf J."/>
        </authorList>
    </citation>
    <scope>NUCLEOTIDE SEQUENCE [LARGE SCALE GENOMIC DNA]</scope>
    <source>
        <strain evidence="1 2">MDC 2508</strain>
    </source>
</reference>